<accession>A0A1B2HCY0</accession>
<dbReference type="Proteomes" id="UP000093053">
    <property type="component" value="Chromosome"/>
</dbReference>
<organism evidence="1 2">
    <name type="scientific">Lentzea guizhouensis</name>
    <dbReference type="NCBI Taxonomy" id="1586287"/>
    <lineage>
        <taxon>Bacteria</taxon>
        <taxon>Bacillati</taxon>
        <taxon>Actinomycetota</taxon>
        <taxon>Actinomycetes</taxon>
        <taxon>Pseudonocardiales</taxon>
        <taxon>Pseudonocardiaceae</taxon>
        <taxon>Lentzea</taxon>
    </lineage>
</organism>
<gene>
    <name evidence="1" type="ORF">BBK82_05025</name>
</gene>
<dbReference type="EMBL" id="CP016793">
    <property type="protein sequence ID" value="ANZ35536.1"/>
    <property type="molecule type" value="Genomic_DNA"/>
</dbReference>
<dbReference type="AlphaFoldDB" id="A0A1B2HCY0"/>
<evidence type="ECO:0000313" key="1">
    <source>
        <dbReference type="EMBL" id="ANZ35536.1"/>
    </source>
</evidence>
<keyword evidence="2" id="KW-1185">Reference proteome</keyword>
<dbReference type="Gene3D" id="2.60.120.1110">
    <property type="match status" value="1"/>
</dbReference>
<dbReference type="Pfam" id="PF21190">
    <property type="entry name" value="Bbp16"/>
    <property type="match status" value="1"/>
</dbReference>
<dbReference type="OrthoDB" id="4211143at2"/>
<evidence type="ECO:0000313" key="2">
    <source>
        <dbReference type="Proteomes" id="UP000093053"/>
    </source>
</evidence>
<sequence length="135" mass="13925">MSRTDIRNSVSVAQTLRPASQADPAVPVNGIGVDLAGYDAAVVVIDAGTIAGAGATLTFEVQHSDDNAVFTAVPDADLDGTEPVIAAANDEAVYEVGYKGIKRYLRVAITAKAGTTPTMPCSATVVRAKPRKLPK</sequence>
<dbReference type="STRING" id="1586287.BBK82_05025"/>
<reference evidence="1 2" key="1">
    <citation type="submission" date="2016-07" db="EMBL/GenBank/DDBJ databases">
        <title>Complete genome sequence of the Lentzea guizhouensis DHS C013.</title>
        <authorList>
            <person name="Cao C."/>
        </authorList>
    </citation>
    <scope>NUCLEOTIDE SEQUENCE [LARGE SCALE GENOMIC DNA]</scope>
    <source>
        <strain evidence="1 2">DHS C013</strain>
    </source>
</reference>
<proteinExistence type="predicted"/>
<dbReference type="RefSeq" id="WP_065913946.1">
    <property type="nucleotide sequence ID" value="NZ_CP016793.1"/>
</dbReference>
<evidence type="ECO:0008006" key="3">
    <source>
        <dbReference type="Google" id="ProtNLM"/>
    </source>
</evidence>
<protein>
    <recommendedName>
        <fullName evidence="3">F5/8 type C domain-containing protein</fullName>
    </recommendedName>
</protein>
<dbReference type="KEGG" id="led:BBK82_05025"/>
<dbReference type="InterPro" id="IPR048922">
    <property type="entry name" value="Bbp16"/>
</dbReference>
<name>A0A1B2HCY0_9PSEU</name>